<feature type="transmembrane region" description="Helical" evidence="1">
    <location>
        <begin position="83"/>
        <end position="106"/>
    </location>
</feature>
<protein>
    <submittedName>
        <fullName evidence="3">Uncharacterized protein</fullName>
    </submittedName>
</protein>
<keyword evidence="1" id="KW-0812">Transmembrane</keyword>
<accession>A0A915B4V1</accession>
<keyword evidence="2" id="KW-1185">Reference proteome</keyword>
<keyword evidence="1" id="KW-0472">Membrane</keyword>
<evidence type="ECO:0000313" key="2">
    <source>
        <dbReference type="Proteomes" id="UP000887569"/>
    </source>
</evidence>
<sequence>PRSMALTNIFIHYGTYGSIFRYVTSAFNNEHVSSLRVANCSRTEHRDVDTTPPNLFCRWKNGMEYLDEIYPEDSTYMNSMVNIYVAIIYVFILCIIVIICHNYVIFHSKGNKFKRK</sequence>
<dbReference type="Proteomes" id="UP000887569">
    <property type="component" value="Unplaced"/>
</dbReference>
<name>A0A915B4V1_PARUN</name>
<proteinExistence type="predicted"/>
<dbReference type="AlphaFoldDB" id="A0A915B4V1"/>
<evidence type="ECO:0000256" key="1">
    <source>
        <dbReference type="SAM" id="Phobius"/>
    </source>
</evidence>
<reference evidence="3" key="1">
    <citation type="submission" date="2022-11" db="UniProtKB">
        <authorList>
            <consortium name="WormBaseParasite"/>
        </authorList>
    </citation>
    <scope>IDENTIFICATION</scope>
</reference>
<evidence type="ECO:0000313" key="3">
    <source>
        <dbReference type="WBParaSite" id="PgR027_g017_t01"/>
    </source>
</evidence>
<organism evidence="2 3">
    <name type="scientific">Parascaris univalens</name>
    <name type="common">Nematode worm</name>
    <dbReference type="NCBI Taxonomy" id="6257"/>
    <lineage>
        <taxon>Eukaryota</taxon>
        <taxon>Metazoa</taxon>
        <taxon>Ecdysozoa</taxon>
        <taxon>Nematoda</taxon>
        <taxon>Chromadorea</taxon>
        <taxon>Rhabditida</taxon>
        <taxon>Spirurina</taxon>
        <taxon>Ascaridomorpha</taxon>
        <taxon>Ascaridoidea</taxon>
        <taxon>Ascarididae</taxon>
        <taxon>Parascaris</taxon>
    </lineage>
</organism>
<keyword evidence="1" id="KW-1133">Transmembrane helix</keyword>
<dbReference type="WBParaSite" id="PgR027_g017_t01">
    <property type="protein sequence ID" value="PgR027_g017_t01"/>
    <property type="gene ID" value="PgR027_g017"/>
</dbReference>